<evidence type="ECO:0000256" key="6">
    <source>
        <dbReference type="ARBA" id="ARBA00022837"/>
    </source>
</evidence>
<keyword evidence="9" id="KW-0472">Membrane</keyword>
<dbReference type="Proteomes" id="UP000291343">
    <property type="component" value="Unassembled WGS sequence"/>
</dbReference>
<feature type="domain" description="Cadherin" evidence="13">
    <location>
        <begin position="985"/>
        <end position="1089"/>
    </location>
</feature>
<feature type="domain" description="Cadherin" evidence="13">
    <location>
        <begin position="320"/>
        <end position="430"/>
    </location>
</feature>
<evidence type="ECO:0000256" key="5">
    <source>
        <dbReference type="ARBA" id="ARBA00022737"/>
    </source>
</evidence>
<evidence type="ECO:0000256" key="4">
    <source>
        <dbReference type="ARBA" id="ARBA00022729"/>
    </source>
</evidence>
<dbReference type="PROSITE" id="PS50268">
    <property type="entry name" value="CADHERIN_2"/>
    <property type="match status" value="11"/>
</dbReference>
<keyword evidence="2" id="KW-0245">EGF-like domain</keyword>
<dbReference type="GO" id="GO:0005509">
    <property type="term" value="F:calcium ion binding"/>
    <property type="evidence" value="ECO:0007669"/>
    <property type="project" value="UniProtKB-UniRule"/>
</dbReference>
<keyword evidence="6 12" id="KW-0106">Calcium</keyword>
<feature type="domain" description="Cadherin" evidence="13">
    <location>
        <begin position="873"/>
        <end position="983"/>
    </location>
</feature>
<dbReference type="SUPFAM" id="SSF49313">
    <property type="entry name" value="Cadherin-like"/>
    <property type="match status" value="12"/>
</dbReference>
<comment type="caution">
    <text evidence="14">The sequence shown here is derived from an EMBL/GenBank/DDBJ whole genome shotgun (WGS) entry which is preliminary data.</text>
</comment>
<dbReference type="SMR" id="A0A482WIT6"/>
<proteinExistence type="predicted"/>
<dbReference type="GO" id="GO:0005886">
    <property type="term" value="C:plasma membrane"/>
    <property type="evidence" value="ECO:0007669"/>
    <property type="project" value="UniProtKB-SubCell"/>
</dbReference>
<feature type="domain" description="Cadherin" evidence="13">
    <location>
        <begin position="107"/>
        <end position="215"/>
    </location>
</feature>
<keyword evidence="5" id="KW-0677">Repeat</keyword>
<evidence type="ECO:0000256" key="9">
    <source>
        <dbReference type="ARBA" id="ARBA00023136"/>
    </source>
</evidence>
<dbReference type="FunFam" id="2.60.40.60:FF:000020">
    <property type="entry name" value="Dachsous cadherin-related 1b"/>
    <property type="match status" value="6"/>
</dbReference>
<dbReference type="AlphaFoldDB" id="A0A482WIT6"/>
<evidence type="ECO:0000256" key="7">
    <source>
        <dbReference type="ARBA" id="ARBA00022889"/>
    </source>
</evidence>
<comment type="subcellular location">
    <subcellularLocation>
        <location evidence="1">Membrane</location>
        <topology evidence="1">Single-pass membrane protein</topology>
    </subcellularLocation>
</comment>
<evidence type="ECO:0000256" key="8">
    <source>
        <dbReference type="ARBA" id="ARBA00022989"/>
    </source>
</evidence>
<feature type="domain" description="Cadherin" evidence="13">
    <location>
        <begin position="752"/>
        <end position="872"/>
    </location>
</feature>
<dbReference type="PRINTS" id="PR00205">
    <property type="entry name" value="CADHERIN"/>
</dbReference>
<keyword evidence="10" id="KW-1015">Disulfide bond</keyword>
<organism evidence="14 15">
    <name type="scientific">Laodelphax striatellus</name>
    <name type="common">Small brown planthopper</name>
    <name type="synonym">Delphax striatella</name>
    <dbReference type="NCBI Taxonomy" id="195883"/>
    <lineage>
        <taxon>Eukaryota</taxon>
        <taxon>Metazoa</taxon>
        <taxon>Ecdysozoa</taxon>
        <taxon>Arthropoda</taxon>
        <taxon>Hexapoda</taxon>
        <taxon>Insecta</taxon>
        <taxon>Pterygota</taxon>
        <taxon>Neoptera</taxon>
        <taxon>Paraneoptera</taxon>
        <taxon>Hemiptera</taxon>
        <taxon>Auchenorrhyncha</taxon>
        <taxon>Fulgoroidea</taxon>
        <taxon>Delphacidae</taxon>
        <taxon>Criomorphinae</taxon>
        <taxon>Laodelphax</taxon>
    </lineage>
</organism>
<evidence type="ECO:0000259" key="13">
    <source>
        <dbReference type="PROSITE" id="PS50268"/>
    </source>
</evidence>
<evidence type="ECO:0000256" key="11">
    <source>
        <dbReference type="ARBA" id="ARBA00023180"/>
    </source>
</evidence>
<dbReference type="InParanoid" id="A0A482WIT6"/>
<dbReference type="GO" id="GO:0048729">
    <property type="term" value="P:tissue morphogenesis"/>
    <property type="evidence" value="ECO:0007669"/>
    <property type="project" value="UniProtKB-ARBA"/>
</dbReference>
<dbReference type="CDD" id="cd11304">
    <property type="entry name" value="Cadherin_repeat"/>
    <property type="match status" value="12"/>
</dbReference>
<dbReference type="EMBL" id="QKKF02034075">
    <property type="protein sequence ID" value="RZF33424.1"/>
    <property type="molecule type" value="Genomic_DNA"/>
</dbReference>
<dbReference type="InterPro" id="IPR015919">
    <property type="entry name" value="Cadherin-like_sf"/>
</dbReference>
<dbReference type="GO" id="GO:0009887">
    <property type="term" value="P:animal organ morphogenesis"/>
    <property type="evidence" value="ECO:0007669"/>
    <property type="project" value="UniProtKB-ARBA"/>
</dbReference>
<feature type="domain" description="Cadherin" evidence="13">
    <location>
        <begin position="644"/>
        <end position="751"/>
    </location>
</feature>
<dbReference type="InterPro" id="IPR020894">
    <property type="entry name" value="Cadherin_CS"/>
</dbReference>
<dbReference type="GO" id="GO:0007156">
    <property type="term" value="P:homophilic cell adhesion via plasma membrane adhesion molecules"/>
    <property type="evidence" value="ECO:0007669"/>
    <property type="project" value="InterPro"/>
</dbReference>
<dbReference type="InterPro" id="IPR002126">
    <property type="entry name" value="Cadherin-like_dom"/>
</dbReference>
<evidence type="ECO:0000256" key="12">
    <source>
        <dbReference type="PROSITE-ProRule" id="PRU00043"/>
    </source>
</evidence>
<feature type="domain" description="Cadherin" evidence="13">
    <location>
        <begin position="540"/>
        <end position="642"/>
    </location>
</feature>
<feature type="domain" description="Cadherin" evidence="13">
    <location>
        <begin position="216"/>
        <end position="319"/>
    </location>
</feature>
<dbReference type="OrthoDB" id="6252479at2759"/>
<evidence type="ECO:0000256" key="2">
    <source>
        <dbReference type="ARBA" id="ARBA00022536"/>
    </source>
</evidence>
<keyword evidence="3" id="KW-0812">Transmembrane</keyword>
<evidence type="ECO:0000256" key="1">
    <source>
        <dbReference type="ARBA" id="ARBA00004167"/>
    </source>
</evidence>
<keyword evidence="7" id="KW-0130">Cell adhesion</keyword>
<protein>
    <recommendedName>
        <fullName evidence="13">Cadherin domain-containing protein</fullName>
    </recommendedName>
</protein>
<reference evidence="14 15" key="1">
    <citation type="journal article" date="2017" name="Gigascience">
        <title>Genome sequence of the small brown planthopper, Laodelphax striatellus.</title>
        <authorList>
            <person name="Zhu J."/>
            <person name="Jiang F."/>
            <person name="Wang X."/>
            <person name="Yang P."/>
            <person name="Bao Y."/>
            <person name="Zhao W."/>
            <person name="Wang W."/>
            <person name="Lu H."/>
            <person name="Wang Q."/>
            <person name="Cui N."/>
            <person name="Li J."/>
            <person name="Chen X."/>
            <person name="Luo L."/>
            <person name="Yu J."/>
            <person name="Kang L."/>
            <person name="Cui F."/>
        </authorList>
    </citation>
    <scope>NUCLEOTIDE SEQUENCE [LARGE SCALE GENOMIC DNA]</scope>
    <source>
        <strain evidence="14">Lst14</strain>
    </source>
</reference>
<dbReference type="PANTHER" id="PTHR24026">
    <property type="entry name" value="FAT ATYPICAL CADHERIN-RELATED"/>
    <property type="match status" value="1"/>
</dbReference>
<dbReference type="PROSITE" id="PS00232">
    <property type="entry name" value="CADHERIN_1"/>
    <property type="match status" value="8"/>
</dbReference>
<dbReference type="Pfam" id="PF00028">
    <property type="entry name" value="Cadherin"/>
    <property type="match status" value="12"/>
</dbReference>
<keyword evidence="8" id="KW-1133">Transmembrane helix</keyword>
<keyword evidence="4" id="KW-0732">Signal</keyword>
<feature type="domain" description="Cadherin" evidence="13">
    <location>
        <begin position="1090"/>
        <end position="1195"/>
    </location>
</feature>
<dbReference type="FunFam" id="2.60.40.60:FF:000081">
    <property type="entry name" value="protocadherin Fat 4"/>
    <property type="match status" value="1"/>
</dbReference>
<dbReference type="STRING" id="195883.A0A482WIT6"/>
<evidence type="ECO:0000256" key="3">
    <source>
        <dbReference type="ARBA" id="ARBA00022692"/>
    </source>
</evidence>
<feature type="domain" description="Cadherin" evidence="13">
    <location>
        <begin position="431"/>
        <end position="539"/>
    </location>
</feature>
<feature type="domain" description="Cadherin" evidence="13">
    <location>
        <begin position="5"/>
        <end position="106"/>
    </location>
</feature>
<keyword evidence="11" id="KW-0325">Glycoprotein</keyword>
<gene>
    <name evidence="14" type="ORF">LSTR_LSTR009615</name>
</gene>
<keyword evidence="15" id="KW-1185">Reference proteome</keyword>
<sequence length="1251" mass="135346">MYRKVSENRRKQTECDCEAENRVSATDPDCGVNAIVNYTLGEGFGGQTSHFEVRSVTGEVCISGQLDYETRSAYEFPVIATDRGGLSTTGMVKIQLTDVNDNHPIFFPREYNVTLREGDTPHPDTPVVVVAATDRDSARFGRVRYSIEAGNHGNVFRINNDTGEIFVNKPNQLSSRLQPFYRLNVSATDGGGWRSQHDAVVYLSVSDSAVRPPIFERTRYKFSVREDVPSNTVIGAVKATFSDKGVRGAVRYSIYSGDPDRYFTIDPVSGTIRTAALLDHEVHQTVLLNVQALDGNPPTYGHTQVNIAIEDVNDNAPEFDSSTVRLSVAENAGLGVPLYAAQAHDRDSGRNGQLRYRLASPGGGGGGGEGRLFSVDARSGHLTLARHLDYETAQRHTLIVLATDSGDPPLTANLTVLLEVQDVNDNPPVFERAEYTVTGIESQPVNSQVVQVTAIDLDTGNNARLSYRLEAAGGGTAATDVFGMYANSGWVYLRRPLDRESRDVYRLQVTATDNGSPPASASANLTVYVSDANDNDPVFSSESYRFTVEENLPRGAPVGLLMATDRDLGANAALTYSLIPANSSFQVNPTTGEIFTREPLDRETRDMHELVAEARDQGVPSRSARVSVRVLVSDVNDNAPEIVDPQEDVISVREEQPPGTEVVRVRAVDRDHGNNATLTYSIIKGPNTDGHGVFTVDPVTGLIRTRAVLDHEERAIYRIAVKATDNGLPPKDSIRLLRVEVLDLNDNRPTFTSSSLVFKVREDVSIGFVVGNVVTLDGGGSGGGAGGGDRKTGAAGGHVMYTLTSLSPAESAFDMDRSSGALVVARQLDRETRPEHRLEVRALDTSTSSNPQSSAVLVRVDITDVNDNAPRWERDPVVIAVPEDAAVGAAVGNFSATDADAGPNGELRYFLDSVEPENGRSKFAVDRLTGSLTLLEGVDFESVARYTLVVSVKDQAVNESERLTTSLTAVVEVQDTNDNSPEFLAPSDHTIHLGENLEAGATVVRIVAVDRDSEEYGRVTYALTSGNEEGRFTLNHDTGLLTIARPEPLQQQRIYALNVTASDHGNPARQSHCTLQLVFRGSTSTPPRFTQSHYHVNVSEDTVPGTFLLKLTARAHGSDTGTGSNLSYQIPSGIAYDRFTVDPERGAVSLAGTLDRETKDHYLVPVYAVDRTTGQFDSATVSIRVTDVNDHAPEFRPGACYPLVVPENSDLAVVHRITAVDRDAGPNGEVTYSIVAGNAGNKFSVDLHSES</sequence>
<dbReference type="SMART" id="SM00112">
    <property type="entry name" value="CA"/>
    <property type="match status" value="11"/>
</dbReference>
<evidence type="ECO:0000313" key="14">
    <source>
        <dbReference type="EMBL" id="RZF33424.1"/>
    </source>
</evidence>
<dbReference type="GO" id="GO:0060429">
    <property type="term" value="P:epithelium development"/>
    <property type="evidence" value="ECO:0007669"/>
    <property type="project" value="UniProtKB-ARBA"/>
</dbReference>
<dbReference type="FunFam" id="2.60.40.60:FF:000092">
    <property type="entry name" value="Protocadherin 8"/>
    <property type="match status" value="1"/>
</dbReference>
<dbReference type="FunFam" id="2.60.40.60:FF:000058">
    <property type="entry name" value="FAT atypical cadherin 3"/>
    <property type="match status" value="2"/>
</dbReference>
<dbReference type="PANTHER" id="PTHR24026:SF126">
    <property type="entry name" value="PROTOCADHERIN FAT 4"/>
    <property type="match status" value="1"/>
</dbReference>
<accession>A0A482WIT6</accession>
<evidence type="ECO:0000256" key="10">
    <source>
        <dbReference type="ARBA" id="ARBA00023157"/>
    </source>
</evidence>
<dbReference type="Gene3D" id="2.60.40.60">
    <property type="entry name" value="Cadherins"/>
    <property type="match status" value="12"/>
</dbReference>
<name>A0A482WIT6_LAOST</name>
<evidence type="ECO:0000313" key="15">
    <source>
        <dbReference type="Proteomes" id="UP000291343"/>
    </source>
</evidence>
<dbReference type="GO" id="GO:0048731">
    <property type="term" value="P:system development"/>
    <property type="evidence" value="ECO:0007669"/>
    <property type="project" value="UniProtKB-ARBA"/>
</dbReference>